<dbReference type="Pfam" id="PF01400">
    <property type="entry name" value="Astacin"/>
    <property type="match status" value="1"/>
</dbReference>
<keyword evidence="10" id="KW-1185">Reference proteome</keyword>
<keyword evidence="5 8" id="KW-0482">Metalloprotease</keyword>
<feature type="active site" evidence="7">
    <location>
        <position position="126"/>
    </location>
</feature>
<evidence type="ECO:0000256" key="6">
    <source>
        <dbReference type="ARBA" id="ARBA00023157"/>
    </source>
</evidence>
<evidence type="ECO:0000256" key="1">
    <source>
        <dbReference type="ARBA" id="ARBA00022670"/>
    </source>
</evidence>
<dbReference type="PRINTS" id="PR00480">
    <property type="entry name" value="ASTACIN"/>
</dbReference>
<dbReference type="EC" id="3.4.24.-" evidence="8"/>
<feature type="chain" id="PRO_5005733494" description="Metalloendopeptidase" evidence="8">
    <location>
        <begin position="17"/>
        <end position="380"/>
    </location>
</feature>
<sequence length="380" mass="44339">MILIIILCLIFSSTNAFEFYNTSSVGNYFVQRQKNDILNGEKYKWTITSLLFFVNSKVSHKFIELALIRIQKETCFKFVRAPSLEHADLYFDWGAHYTTKLGKDGNSYHTIYVSIVHQDIGKTVREVLRALGVDYEHNRFDRDKYITINKHNILPLFLPLFLTNNILKVTTYNTEYDYRSIMHFTNTEYAIHGLKTFVVKDKLMKYSIGKTNHLSFNDAKLLNLKYCTNPIIMKHTQCLNNGYPIVPGVCKCLPFFYGPKCQYFVLNKQHCSRINKFNVKPLFSRRTLNLGGNCSFIFETKPGYKIKLMIFFFRNMTPHLKCSNDENLEVLYRKTLCVGGAIICPNFKPVRITSQGNRMVLHSNYANKAYKIRVLFMQVP</sequence>
<name>A0A0N5CCK1_STREA</name>
<dbReference type="PANTHER" id="PTHR10127">
    <property type="entry name" value="DISCOIDIN, CUB, EGF, LAMININ , AND ZINC METALLOPROTEASE DOMAIN CONTAINING"/>
    <property type="match status" value="1"/>
</dbReference>
<dbReference type="InterPro" id="IPR006026">
    <property type="entry name" value="Peptidase_Metallo"/>
</dbReference>
<dbReference type="SMART" id="SM00235">
    <property type="entry name" value="ZnMc"/>
    <property type="match status" value="1"/>
</dbReference>
<keyword evidence="2 8" id="KW-0479">Metal-binding</keyword>
<keyword evidence="4 8" id="KW-0862">Zinc</keyword>
<evidence type="ECO:0000256" key="3">
    <source>
        <dbReference type="ARBA" id="ARBA00022801"/>
    </source>
</evidence>
<evidence type="ECO:0000313" key="10">
    <source>
        <dbReference type="Proteomes" id="UP000046392"/>
    </source>
</evidence>
<keyword evidence="1 8" id="KW-0645">Protease</keyword>
<dbReference type="AlphaFoldDB" id="A0A0N5CCK1"/>
<dbReference type="Proteomes" id="UP000046392">
    <property type="component" value="Unplaced"/>
</dbReference>
<feature type="domain" description="Peptidase M12A" evidence="9">
    <location>
        <begin position="35"/>
        <end position="228"/>
    </location>
</feature>
<comment type="caution">
    <text evidence="7">Lacks conserved residue(s) required for the propagation of feature annotation.</text>
</comment>
<dbReference type="SUPFAM" id="SSF55486">
    <property type="entry name" value="Metalloproteases ('zincins'), catalytic domain"/>
    <property type="match status" value="1"/>
</dbReference>
<evidence type="ECO:0000256" key="2">
    <source>
        <dbReference type="ARBA" id="ARBA00022723"/>
    </source>
</evidence>
<comment type="cofactor">
    <cofactor evidence="8">
        <name>Zn(2+)</name>
        <dbReference type="ChEBI" id="CHEBI:29105"/>
    </cofactor>
    <text evidence="8">Binds 1 zinc ion per subunit.</text>
</comment>
<dbReference type="PROSITE" id="PS51864">
    <property type="entry name" value="ASTACIN"/>
    <property type="match status" value="1"/>
</dbReference>
<organism evidence="10 11">
    <name type="scientific">Strongyloides papillosus</name>
    <name type="common">Intestinal threadworm</name>
    <dbReference type="NCBI Taxonomy" id="174720"/>
    <lineage>
        <taxon>Eukaryota</taxon>
        <taxon>Metazoa</taxon>
        <taxon>Ecdysozoa</taxon>
        <taxon>Nematoda</taxon>
        <taxon>Chromadorea</taxon>
        <taxon>Rhabditida</taxon>
        <taxon>Tylenchina</taxon>
        <taxon>Panagrolaimomorpha</taxon>
        <taxon>Strongyloidoidea</taxon>
        <taxon>Strongyloididae</taxon>
        <taxon>Strongyloides</taxon>
    </lineage>
</organism>
<accession>A0A0N5CCK1</accession>
<dbReference type="Gene3D" id="3.40.390.10">
    <property type="entry name" value="Collagenase (Catalytic Domain)"/>
    <property type="match status" value="1"/>
</dbReference>
<dbReference type="PANTHER" id="PTHR10127:SF780">
    <property type="entry name" value="METALLOENDOPEPTIDASE"/>
    <property type="match status" value="1"/>
</dbReference>
<dbReference type="GO" id="GO:0004222">
    <property type="term" value="F:metalloendopeptidase activity"/>
    <property type="evidence" value="ECO:0007669"/>
    <property type="project" value="UniProtKB-UniRule"/>
</dbReference>
<reference evidence="11" key="1">
    <citation type="submission" date="2017-02" db="UniProtKB">
        <authorList>
            <consortium name="WormBaseParasite"/>
        </authorList>
    </citation>
    <scope>IDENTIFICATION</scope>
</reference>
<dbReference type="PROSITE" id="PS00022">
    <property type="entry name" value="EGF_1"/>
    <property type="match status" value="1"/>
</dbReference>
<evidence type="ECO:0000259" key="9">
    <source>
        <dbReference type="PROSITE" id="PS51864"/>
    </source>
</evidence>
<proteinExistence type="predicted"/>
<keyword evidence="8" id="KW-0732">Signal</keyword>
<protein>
    <recommendedName>
        <fullName evidence="8">Metalloendopeptidase</fullName>
        <ecNumber evidence="8">3.4.24.-</ecNumber>
    </recommendedName>
</protein>
<evidence type="ECO:0000256" key="5">
    <source>
        <dbReference type="ARBA" id="ARBA00023049"/>
    </source>
</evidence>
<evidence type="ECO:0000313" key="11">
    <source>
        <dbReference type="WBParaSite" id="SPAL_0001560700.1"/>
    </source>
</evidence>
<dbReference type="WBParaSite" id="SPAL_0001560700.1">
    <property type="protein sequence ID" value="SPAL_0001560700.1"/>
    <property type="gene ID" value="SPAL_0001560700"/>
</dbReference>
<dbReference type="InterPro" id="IPR000742">
    <property type="entry name" value="EGF"/>
</dbReference>
<dbReference type="STRING" id="174720.A0A0N5CCK1"/>
<dbReference type="InterPro" id="IPR024079">
    <property type="entry name" value="MetalloPept_cat_dom_sf"/>
</dbReference>
<dbReference type="InterPro" id="IPR001506">
    <property type="entry name" value="Peptidase_M12A"/>
</dbReference>
<evidence type="ECO:0000256" key="8">
    <source>
        <dbReference type="RuleBase" id="RU361183"/>
    </source>
</evidence>
<dbReference type="GO" id="GO:0008270">
    <property type="term" value="F:zinc ion binding"/>
    <property type="evidence" value="ECO:0007669"/>
    <property type="project" value="InterPro"/>
</dbReference>
<keyword evidence="6" id="KW-1015">Disulfide bond</keyword>
<evidence type="ECO:0000256" key="4">
    <source>
        <dbReference type="ARBA" id="ARBA00022833"/>
    </source>
</evidence>
<evidence type="ECO:0000256" key="7">
    <source>
        <dbReference type="PROSITE-ProRule" id="PRU01211"/>
    </source>
</evidence>
<dbReference type="GO" id="GO:0006508">
    <property type="term" value="P:proteolysis"/>
    <property type="evidence" value="ECO:0007669"/>
    <property type="project" value="UniProtKB-KW"/>
</dbReference>
<feature type="signal peptide" evidence="8">
    <location>
        <begin position="1"/>
        <end position="16"/>
    </location>
</feature>
<keyword evidence="3 8" id="KW-0378">Hydrolase</keyword>